<gene>
    <name evidence="1" type="ORF">WA1_04450</name>
</gene>
<dbReference type="AlphaFoldDB" id="A0A139WZH2"/>
<dbReference type="GO" id="GO:0051213">
    <property type="term" value="F:dioxygenase activity"/>
    <property type="evidence" value="ECO:0007669"/>
    <property type="project" value="UniProtKB-KW"/>
</dbReference>
<sequence length="293" mass="33808">MTIATQVRNRLFKNLYEISFVKNSAELEYQFSVKNHTRKLPALSTTDWELVETLNTEGVVITSLEALSIPSTPQMFEAAKNLMPKIPTITSGDKNDYVVHATSQQMMESPEIFLWGLEQRLLNIVENYLGLPVAYHGTYFRRDIANNVEKKSRLWHIDSEDRKLLKIIIYLNDINEDNGPFQYIPLSLTPEVTRALRYKHGYIKDKTMRRVISPSNYRSCTGSAGTVVFAGTASVFHRGKIPVASDRLAVFYDYTSRQPKFPFYCKSSLPEEDLVLLSKRFSEQQKQCVFWRQ</sequence>
<reference evidence="1 2" key="1">
    <citation type="journal article" date="2013" name="Genome Biol. Evol.">
        <title>Genomes of Stigonematalean cyanobacteria (subsection V) and the evolution of oxygenic photosynthesis from prokaryotes to plastids.</title>
        <authorList>
            <person name="Dagan T."/>
            <person name="Roettger M."/>
            <person name="Stucken K."/>
            <person name="Landan G."/>
            <person name="Koch R."/>
            <person name="Major P."/>
            <person name="Gould S.B."/>
            <person name="Goremykin V.V."/>
            <person name="Rippka R."/>
            <person name="Tandeau de Marsac N."/>
            <person name="Gugger M."/>
            <person name="Lockhart P.J."/>
            <person name="Allen J.F."/>
            <person name="Brune I."/>
            <person name="Maus I."/>
            <person name="Puhler A."/>
            <person name="Martin W.F."/>
        </authorList>
    </citation>
    <scope>NUCLEOTIDE SEQUENCE [LARGE SCALE GENOMIC DNA]</scope>
    <source>
        <strain evidence="1 2">PCC 7110</strain>
    </source>
</reference>
<keyword evidence="2" id="KW-1185">Reference proteome</keyword>
<dbReference type="Proteomes" id="UP000076925">
    <property type="component" value="Unassembled WGS sequence"/>
</dbReference>
<name>A0A139WZH2_9CYAN</name>
<dbReference type="RefSeq" id="WP_017743260.1">
    <property type="nucleotide sequence ID" value="NZ_KQ976354.1"/>
</dbReference>
<proteinExistence type="predicted"/>
<evidence type="ECO:0000313" key="1">
    <source>
        <dbReference type="EMBL" id="KYC37772.1"/>
    </source>
</evidence>
<accession>A0A139WZH2</accession>
<dbReference type="EMBL" id="ANNX02000045">
    <property type="protein sequence ID" value="KYC37772.1"/>
    <property type="molecule type" value="Genomic_DNA"/>
</dbReference>
<keyword evidence="1" id="KW-0560">Oxidoreductase</keyword>
<dbReference type="OrthoDB" id="467001at2"/>
<evidence type="ECO:0000313" key="2">
    <source>
        <dbReference type="Proteomes" id="UP000076925"/>
    </source>
</evidence>
<dbReference type="Gene3D" id="2.60.120.620">
    <property type="entry name" value="q2cbj1_9rhob like domain"/>
    <property type="match status" value="1"/>
</dbReference>
<dbReference type="SUPFAM" id="SSF51197">
    <property type="entry name" value="Clavaminate synthase-like"/>
    <property type="match status" value="1"/>
</dbReference>
<comment type="caution">
    <text evidence="1">The sequence shown here is derived from an EMBL/GenBank/DDBJ whole genome shotgun (WGS) entry which is preliminary data.</text>
</comment>
<protein>
    <submittedName>
        <fullName evidence="1">Phytanoyl-CoA dioxygenase</fullName>
    </submittedName>
</protein>
<organism evidence="1 2">
    <name type="scientific">Scytonema hofmannii PCC 7110</name>
    <dbReference type="NCBI Taxonomy" id="128403"/>
    <lineage>
        <taxon>Bacteria</taxon>
        <taxon>Bacillati</taxon>
        <taxon>Cyanobacteriota</taxon>
        <taxon>Cyanophyceae</taxon>
        <taxon>Nostocales</taxon>
        <taxon>Scytonemataceae</taxon>
        <taxon>Scytonema</taxon>
    </lineage>
</organism>
<keyword evidence="1" id="KW-0223">Dioxygenase</keyword>